<accession>U2KRW2</accession>
<feature type="transmembrane region" description="Helical" evidence="6">
    <location>
        <begin position="469"/>
        <end position="488"/>
    </location>
</feature>
<protein>
    <submittedName>
        <fullName evidence="7">MATE domain protein</fullName>
    </submittedName>
</protein>
<feature type="transmembrane region" description="Helical" evidence="6">
    <location>
        <begin position="314"/>
        <end position="337"/>
    </location>
</feature>
<proteinExistence type="predicted"/>
<keyword evidence="2" id="KW-1003">Cell membrane</keyword>
<sequence length="500" mass="54303">MRKRSVIRDTIQMTVIQFFLECLALWFNAWMTRRVGAATVGTLALAGSFFNLAAMVAGGNAMLCASRFVSEELGKPCGCPARVLRHGISFCMMLSLPVTAGVCIFAQPLSQQFLQSDSMAHAVRLMALLLPLGSLSACLKGYFNAVCRVTVTAACDVAEFLLRAGILTGLLLWRGDTRPEQVCTDLVCSMACGTLFTAVTLTVLYFQKREPCGGTCSLSLWRYIRLAVPVAVGGCLTAGLSTANDALIPVTLRQFGDSASNALRQFGTFEGIVIPVLFFPSTILCALSGILIPEVARANAAGNRERVCRLTEQVIALTLIFAVLISAVLLKFGGVIGRCMDGGELSGKMIRILAPVVPFIYLEIVLEALIKGMGRQNFSSLNYLAEYVIRICVVLVCIPLFGFYGIVASYYTSNVFGNCNRLRMAVKTANLRFRFGKLIGKPVFAAGFSFTAASLPEWFCPTLRETPQGIMLFLGIALGLYGLVFWLLREKDEQVLPVLQ</sequence>
<dbReference type="Proteomes" id="UP000016662">
    <property type="component" value="Unassembled WGS sequence"/>
</dbReference>
<evidence type="ECO:0000256" key="1">
    <source>
        <dbReference type="ARBA" id="ARBA00004651"/>
    </source>
</evidence>
<feature type="transmembrane region" description="Helical" evidence="6">
    <location>
        <begin position="226"/>
        <end position="252"/>
    </location>
</feature>
<evidence type="ECO:0000256" key="5">
    <source>
        <dbReference type="ARBA" id="ARBA00023136"/>
    </source>
</evidence>
<dbReference type="PANTHER" id="PTHR30250">
    <property type="entry name" value="PST FAMILY PREDICTED COLANIC ACID TRANSPORTER"/>
    <property type="match status" value="1"/>
</dbReference>
<gene>
    <name evidence="7" type="ORF">RUMCAL_01724</name>
</gene>
<name>U2KRW2_9FIRM</name>
<dbReference type="OrthoDB" id="9775950at2"/>
<reference evidence="7 8" key="1">
    <citation type="submission" date="2013-07" db="EMBL/GenBank/DDBJ databases">
        <authorList>
            <person name="Weinstock G."/>
            <person name="Sodergren E."/>
            <person name="Wylie T."/>
            <person name="Fulton L."/>
            <person name="Fulton R."/>
            <person name="Fronick C."/>
            <person name="O'Laughlin M."/>
            <person name="Godfrey J."/>
            <person name="Miner T."/>
            <person name="Herter B."/>
            <person name="Appelbaum E."/>
            <person name="Cordes M."/>
            <person name="Lek S."/>
            <person name="Wollam A."/>
            <person name="Pepin K.H."/>
            <person name="Palsikar V.B."/>
            <person name="Mitreva M."/>
            <person name="Wilson R.K."/>
        </authorList>
    </citation>
    <scope>NUCLEOTIDE SEQUENCE [LARGE SCALE GENOMIC DNA]</scope>
    <source>
        <strain evidence="7 8">ATCC 27760</strain>
    </source>
</reference>
<dbReference type="eggNOG" id="COG2244">
    <property type="taxonomic scope" value="Bacteria"/>
</dbReference>
<dbReference type="InterPro" id="IPR002528">
    <property type="entry name" value="MATE_fam"/>
</dbReference>
<dbReference type="STRING" id="411473.RUMCAL_01724"/>
<dbReference type="InterPro" id="IPR002797">
    <property type="entry name" value="Polysacc_synth"/>
</dbReference>
<comment type="caution">
    <text evidence="7">The sequence shown here is derived from an EMBL/GenBank/DDBJ whole genome shotgun (WGS) entry which is preliminary data.</text>
</comment>
<keyword evidence="8" id="KW-1185">Reference proteome</keyword>
<dbReference type="RefSeq" id="WP_021683193.1">
    <property type="nucleotide sequence ID" value="NZ_KI260469.1"/>
</dbReference>
<evidence type="ECO:0000256" key="4">
    <source>
        <dbReference type="ARBA" id="ARBA00022989"/>
    </source>
</evidence>
<dbReference type="HOGENOM" id="CLU_022017_2_2_9"/>
<dbReference type="Pfam" id="PF01943">
    <property type="entry name" value="Polysacc_synt"/>
    <property type="match status" value="1"/>
</dbReference>
<evidence type="ECO:0000256" key="6">
    <source>
        <dbReference type="SAM" id="Phobius"/>
    </source>
</evidence>
<dbReference type="Pfam" id="PF01554">
    <property type="entry name" value="MatE"/>
    <property type="match status" value="1"/>
</dbReference>
<keyword evidence="3 6" id="KW-0812">Transmembrane</keyword>
<feature type="transmembrane region" description="Helical" evidence="6">
    <location>
        <begin position="119"/>
        <end position="139"/>
    </location>
</feature>
<feature type="transmembrane region" description="Helical" evidence="6">
    <location>
        <begin position="87"/>
        <end position="107"/>
    </location>
</feature>
<evidence type="ECO:0000313" key="7">
    <source>
        <dbReference type="EMBL" id="ERJ95012.1"/>
    </source>
</evidence>
<feature type="transmembrane region" description="Helical" evidence="6">
    <location>
        <begin position="387"/>
        <end position="411"/>
    </location>
</feature>
<dbReference type="PANTHER" id="PTHR30250:SF21">
    <property type="entry name" value="LIPID II FLIPPASE MURJ"/>
    <property type="match status" value="1"/>
</dbReference>
<keyword evidence="5 6" id="KW-0472">Membrane</keyword>
<keyword evidence="4 6" id="KW-1133">Transmembrane helix</keyword>
<feature type="transmembrane region" description="Helical" evidence="6">
    <location>
        <begin position="349"/>
        <end position="366"/>
    </location>
</feature>
<feature type="transmembrane region" description="Helical" evidence="6">
    <location>
        <begin position="151"/>
        <end position="174"/>
    </location>
</feature>
<evidence type="ECO:0000313" key="8">
    <source>
        <dbReference type="Proteomes" id="UP000016662"/>
    </source>
</evidence>
<dbReference type="PATRIC" id="fig|411473.3.peg.1407"/>
<feature type="transmembrane region" description="Helical" evidence="6">
    <location>
        <begin position="272"/>
        <end position="293"/>
    </location>
</feature>
<dbReference type="GO" id="GO:0042910">
    <property type="term" value="F:xenobiotic transmembrane transporter activity"/>
    <property type="evidence" value="ECO:0007669"/>
    <property type="project" value="InterPro"/>
</dbReference>
<comment type="subcellular location">
    <subcellularLocation>
        <location evidence="1">Cell membrane</location>
        <topology evidence="1">Multi-pass membrane protein</topology>
    </subcellularLocation>
</comment>
<dbReference type="GO" id="GO:0015297">
    <property type="term" value="F:antiporter activity"/>
    <property type="evidence" value="ECO:0007669"/>
    <property type="project" value="InterPro"/>
</dbReference>
<feature type="transmembrane region" description="Helical" evidence="6">
    <location>
        <begin position="43"/>
        <end position="66"/>
    </location>
</feature>
<dbReference type="EMBL" id="AWVF01000220">
    <property type="protein sequence ID" value="ERJ95012.1"/>
    <property type="molecule type" value="Genomic_DNA"/>
</dbReference>
<dbReference type="InterPro" id="IPR050833">
    <property type="entry name" value="Poly_Biosynth_Transport"/>
</dbReference>
<organism evidence="7 8">
    <name type="scientific">Ruminococcus callidus ATCC 27760</name>
    <dbReference type="NCBI Taxonomy" id="411473"/>
    <lineage>
        <taxon>Bacteria</taxon>
        <taxon>Bacillati</taxon>
        <taxon>Bacillota</taxon>
        <taxon>Clostridia</taxon>
        <taxon>Eubacteriales</taxon>
        <taxon>Oscillospiraceae</taxon>
        <taxon>Ruminococcus</taxon>
    </lineage>
</organism>
<dbReference type="GO" id="GO:0005886">
    <property type="term" value="C:plasma membrane"/>
    <property type="evidence" value="ECO:0007669"/>
    <property type="project" value="UniProtKB-SubCell"/>
</dbReference>
<evidence type="ECO:0000256" key="2">
    <source>
        <dbReference type="ARBA" id="ARBA00022475"/>
    </source>
</evidence>
<feature type="transmembrane region" description="Helical" evidence="6">
    <location>
        <begin position="186"/>
        <end position="206"/>
    </location>
</feature>
<feature type="transmembrane region" description="Helical" evidence="6">
    <location>
        <begin position="12"/>
        <end position="31"/>
    </location>
</feature>
<evidence type="ECO:0000256" key="3">
    <source>
        <dbReference type="ARBA" id="ARBA00022692"/>
    </source>
</evidence>
<dbReference type="AlphaFoldDB" id="U2KRW2"/>